<sequence>MFKRASSIRNPDTHGDRPVAIVVAVRFDLREAPVAVGVDLRFKGDAPSAVLLGVWKLLSVDVLVPDGATGPPIARCCSTSSAIFNTDALFPTLGGKVFHALMTSMTCRSTRHGKDKDITGYKMPNLVYIAREKRSHVHDYEMEDGDADHVESDFNFPSENHDHKHRVAERMLGWHMTYGRGEINKELSPPPVGGATQTTWWWFPLLERGSSLRTQLLSPPPVGGATLTTWWFPLPEGGACLRSWSLSQPLADGATLMTWCSPPLVGGATLHFWQALVSFETAETREETWTEPLLWSRPLEIEVLHQRLAQCEAIIESHFRVHMDSGVSASRVPLPPPPEEQHQQARMEPTDPPE</sequence>
<organism evidence="2 3">
    <name type="scientific">Stephania japonica</name>
    <dbReference type="NCBI Taxonomy" id="461633"/>
    <lineage>
        <taxon>Eukaryota</taxon>
        <taxon>Viridiplantae</taxon>
        <taxon>Streptophyta</taxon>
        <taxon>Embryophyta</taxon>
        <taxon>Tracheophyta</taxon>
        <taxon>Spermatophyta</taxon>
        <taxon>Magnoliopsida</taxon>
        <taxon>Ranunculales</taxon>
        <taxon>Menispermaceae</taxon>
        <taxon>Menispermoideae</taxon>
        <taxon>Cissampelideae</taxon>
        <taxon>Stephania</taxon>
    </lineage>
</organism>
<comment type="caution">
    <text evidence="2">The sequence shown here is derived from an EMBL/GenBank/DDBJ whole genome shotgun (WGS) entry which is preliminary data.</text>
</comment>
<feature type="compositionally biased region" description="Basic and acidic residues" evidence="1">
    <location>
        <begin position="339"/>
        <end position="354"/>
    </location>
</feature>
<protein>
    <submittedName>
        <fullName evidence="2">Uncharacterized protein</fullName>
    </submittedName>
</protein>
<evidence type="ECO:0000313" key="2">
    <source>
        <dbReference type="EMBL" id="KAK9096851.1"/>
    </source>
</evidence>
<evidence type="ECO:0000313" key="3">
    <source>
        <dbReference type="Proteomes" id="UP001417504"/>
    </source>
</evidence>
<keyword evidence="3" id="KW-1185">Reference proteome</keyword>
<gene>
    <name evidence="2" type="ORF">Sjap_022348</name>
</gene>
<name>A0AAP0EP83_9MAGN</name>
<dbReference type="Proteomes" id="UP001417504">
    <property type="component" value="Unassembled WGS sequence"/>
</dbReference>
<dbReference type="EMBL" id="JBBNAE010000009">
    <property type="protein sequence ID" value="KAK9096851.1"/>
    <property type="molecule type" value="Genomic_DNA"/>
</dbReference>
<feature type="region of interest" description="Disordered" evidence="1">
    <location>
        <begin position="327"/>
        <end position="354"/>
    </location>
</feature>
<reference evidence="2 3" key="1">
    <citation type="submission" date="2024-01" db="EMBL/GenBank/DDBJ databases">
        <title>Genome assemblies of Stephania.</title>
        <authorList>
            <person name="Yang L."/>
        </authorList>
    </citation>
    <scope>NUCLEOTIDE SEQUENCE [LARGE SCALE GENOMIC DNA]</scope>
    <source>
        <strain evidence="2">QJT</strain>
        <tissue evidence="2">Leaf</tissue>
    </source>
</reference>
<dbReference type="AlphaFoldDB" id="A0AAP0EP83"/>
<proteinExistence type="predicted"/>
<accession>A0AAP0EP83</accession>
<evidence type="ECO:0000256" key="1">
    <source>
        <dbReference type="SAM" id="MobiDB-lite"/>
    </source>
</evidence>